<keyword evidence="5" id="KW-0472">Membrane</keyword>
<dbReference type="InterPro" id="IPR038901">
    <property type="entry name" value="HEXDC-like"/>
</dbReference>
<dbReference type="OrthoDB" id="10023921at2759"/>
<gene>
    <name evidence="7" type="ORF">CLODIP_2_CD08438</name>
</gene>
<dbReference type="Pfam" id="PF00728">
    <property type="entry name" value="Glyco_hydro_20"/>
    <property type="match status" value="1"/>
</dbReference>
<dbReference type="AlphaFoldDB" id="A0A8S1CIM2"/>
<dbReference type="Gene3D" id="3.20.20.80">
    <property type="entry name" value="Glycosidases"/>
    <property type="match status" value="1"/>
</dbReference>
<proteinExistence type="inferred from homology"/>
<comment type="catalytic activity">
    <reaction evidence="1">
        <text>Hydrolysis of terminal non-reducing N-acetyl-D-hexosamine residues in N-acetyl-beta-D-hexosaminides.</text>
        <dbReference type="EC" id="3.2.1.52"/>
    </reaction>
</comment>
<dbReference type="SUPFAM" id="SSF51445">
    <property type="entry name" value="(Trans)glycosidases"/>
    <property type="match status" value="1"/>
</dbReference>
<feature type="transmembrane region" description="Helical" evidence="5">
    <location>
        <begin position="20"/>
        <end position="38"/>
    </location>
</feature>
<evidence type="ECO:0000256" key="1">
    <source>
        <dbReference type="ARBA" id="ARBA00001231"/>
    </source>
</evidence>
<evidence type="ECO:0000256" key="2">
    <source>
        <dbReference type="ARBA" id="ARBA00006285"/>
    </source>
</evidence>
<dbReference type="EMBL" id="CADEPI010000035">
    <property type="protein sequence ID" value="CAB3368070.1"/>
    <property type="molecule type" value="Genomic_DNA"/>
</dbReference>
<feature type="domain" description="Glycoside hydrolase family 20 catalytic" evidence="6">
    <location>
        <begin position="145"/>
        <end position="308"/>
    </location>
</feature>
<sequence length="568" mass="64234">MIDKLGKKCHLFRCRPRIHFTLFAVACVALVLVVYRLSSDQNLIDRENMSGQAFASSNDHSSNYIGEVFLESARRGHLDANYDPSFSVDALGTQRIVHLDLKGAPPRVSYFAELFPLLRRLGATGLLIEYEDMFPYTGVLADVPAFNCYSQADIREIVNLAEKNRLEVIPLVQTFGHLEFLLKLRPHSKLRENYRYPQAICPSHNKTFPLLTAMVDQVLQLHPHTKKLHIGCDEVYQLGDCPRCVSVMGQEHWSKIDLFLSHVSRIAGVVAARGVKPLVWDDELRKATPEQLSSWGLPDLVTPVVWKYTNDVAQYLPPEFWSKLSEAKLTPVYAASAFKGATGADQDVPDILYHLENHRSWAQVASNAQKNYGVQFQGIILTGWQRYDHFAVLCELLPVGIPSLAADLALLAGASGEAMALSKARSMLNCQGSLEMALKYPAAGLRCNYPGSEVLEAVLRLKALKKELAKLQEESTVKGWMTEYNMKHNFSSPTYVEHATAELDRFRAELLYIERDIRSSMASVYDKYTAEEWVKSYIRPIGENLQQVYDARERILSKEDWPRRPLDI</sequence>
<keyword evidence="5" id="KW-1133">Transmembrane helix</keyword>
<dbReference type="InterPro" id="IPR015883">
    <property type="entry name" value="Glyco_hydro_20_cat"/>
</dbReference>
<name>A0A8S1CIM2_9INSE</name>
<dbReference type="GO" id="GO:0004563">
    <property type="term" value="F:beta-N-acetylhexosaminidase activity"/>
    <property type="evidence" value="ECO:0007669"/>
    <property type="project" value="UniProtKB-EC"/>
</dbReference>
<accession>A0A8S1CIM2</accession>
<organism evidence="7 8">
    <name type="scientific">Cloeon dipterum</name>
    <dbReference type="NCBI Taxonomy" id="197152"/>
    <lineage>
        <taxon>Eukaryota</taxon>
        <taxon>Metazoa</taxon>
        <taxon>Ecdysozoa</taxon>
        <taxon>Arthropoda</taxon>
        <taxon>Hexapoda</taxon>
        <taxon>Insecta</taxon>
        <taxon>Pterygota</taxon>
        <taxon>Palaeoptera</taxon>
        <taxon>Ephemeroptera</taxon>
        <taxon>Pisciforma</taxon>
        <taxon>Baetidae</taxon>
        <taxon>Cloeon</taxon>
    </lineage>
</organism>
<dbReference type="GO" id="GO:0005975">
    <property type="term" value="P:carbohydrate metabolic process"/>
    <property type="evidence" value="ECO:0007669"/>
    <property type="project" value="InterPro"/>
</dbReference>
<keyword evidence="4" id="KW-0378">Hydrolase</keyword>
<dbReference type="EC" id="3.2.1.52" evidence="3"/>
<dbReference type="PANTHER" id="PTHR21040">
    <property type="entry name" value="BCDNA.GH04120"/>
    <property type="match status" value="1"/>
</dbReference>
<evidence type="ECO:0000313" key="8">
    <source>
        <dbReference type="Proteomes" id="UP000494165"/>
    </source>
</evidence>
<evidence type="ECO:0000256" key="4">
    <source>
        <dbReference type="ARBA" id="ARBA00022801"/>
    </source>
</evidence>
<keyword evidence="8" id="KW-1185">Reference proteome</keyword>
<dbReference type="CDD" id="cd06565">
    <property type="entry name" value="GH20_GcnA-like"/>
    <property type="match status" value="1"/>
</dbReference>
<evidence type="ECO:0000256" key="5">
    <source>
        <dbReference type="SAM" id="Phobius"/>
    </source>
</evidence>
<evidence type="ECO:0000259" key="6">
    <source>
        <dbReference type="Pfam" id="PF00728"/>
    </source>
</evidence>
<dbReference type="PANTHER" id="PTHR21040:SF13">
    <property type="entry name" value="BETA-N-ACETYLHEXOSAMINIDASE"/>
    <property type="match status" value="1"/>
</dbReference>
<reference evidence="7 8" key="1">
    <citation type="submission" date="2020-04" db="EMBL/GenBank/DDBJ databases">
        <authorList>
            <person name="Alioto T."/>
            <person name="Alioto T."/>
            <person name="Gomez Garrido J."/>
        </authorList>
    </citation>
    <scope>NUCLEOTIDE SEQUENCE [LARGE SCALE GENOMIC DNA]</scope>
</reference>
<keyword evidence="5" id="KW-0812">Transmembrane</keyword>
<protein>
    <recommendedName>
        <fullName evidence="3">beta-N-acetylhexosaminidase</fullName>
        <ecNumber evidence="3">3.2.1.52</ecNumber>
    </recommendedName>
</protein>
<evidence type="ECO:0000313" key="7">
    <source>
        <dbReference type="EMBL" id="CAB3368070.1"/>
    </source>
</evidence>
<comment type="similarity">
    <text evidence="2">Belongs to the glycosyl hydrolase 20 family.</text>
</comment>
<comment type="caution">
    <text evidence="7">The sequence shown here is derived from an EMBL/GenBank/DDBJ whole genome shotgun (WGS) entry which is preliminary data.</text>
</comment>
<dbReference type="Proteomes" id="UP000494165">
    <property type="component" value="Unassembled WGS sequence"/>
</dbReference>
<evidence type="ECO:0000256" key="3">
    <source>
        <dbReference type="ARBA" id="ARBA00012663"/>
    </source>
</evidence>
<dbReference type="InterPro" id="IPR017853">
    <property type="entry name" value="GH"/>
</dbReference>